<organism evidence="2">
    <name type="scientific">Anopheles sinensis</name>
    <name type="common">Mosquito</name>
    <dbReference type="NCBI Taxonomy" id="74873"/>
    <lineage>
        <taxon>Eukaryota</taxon>
        <taxon>Metazoa</taxon>
        <taxon>Ecdysozoa</taxon>
        <taxon>Arthropoda</taxon>
        <taxon>Hexapoda</taxon>
        <taxon>Insecta</taxon>
        <taxon>Pterygota</taxon>
        <taxon>Neoptera</taxon>
        <taxon>Endopterygota</taxon>
        <taxon>Diptera</taxon>
        <taxon>Nematocera</taxon>
        <taxon>Culicoidea</taxon>
        <taxon>Culicidae</taxon>
        <taxon>Anophelinae</taxon>
        <taxon>Anopheles</taxon>
    </lineage>
</organism>
<evidence type="ECO:0000313" key="2">
    <source>
        <dbReference type="EMBL" id="KFB49969.1"/>
    </source>
</evidence>
<sequence>MCNDSFKSFSLLKSRSKGGKTFQKDTTLEGTNPERNNYIRPATLITGEQEDAFRNALLLRTIEPPRVSLVDRPQPPSTSGATLSDG</sequence>
<reference evidence="3" key="2">
    <citation type="submission" date="2020-05" db="UniProtKB">
        <authorList>
            <consortium name="EnsemblMetazoa"/>
        </authorList>
    </citation>
    <scope>IDENTIFICATION</scope>
</reference>
<accession>A0A084WIC5</accession>
<dbReference type="EMBL" id="KE525347">
    <property type="protein sequence ID" value="KFB49969.1"/>
    <property type="molecule type" value="Genomic_DNA"/>
</dbReference>
<evidence type="ECO:0000313" key="4">
    <source>
        <dbReference type="Proteomes" id="UP000030765"/>
    </source>
</evidence>
<dbReference type="EnsemblMetazoa" id="ASIC018007-RA">
    <property type="protein sequence ID" value="ASIC018007-PA"/>
    <property type="gene ID" value="ASIC018007"/>
</dbReference>
<feature type="compositionally biased region" description="Polar residues" evidence="1">
    <location>
        <begin position="77"/>
        <end position="86"/>
    </location>
</feature>
<proteinExistence type="predicted"/>
<dbReference type="EMBL" id="ATLV01023928">
    <property type="status" value="NOT_ANNOTATED_CDS"/>
    <property type="molecule type" value="Genomic_DNA"/>
</dbReference>
<dbReference type="AlphaFoldDB" id="A0A084WIC5"/>
<dbReference type="VEuPathDB" id="VectorBase:ASIC018007"/>
<dbReference type="Proteomes" id="UP000030765">
    <property type="component" value="Unassembled WGS sequence"/>
</dbReference>
<feature type="region of interest" description="Disordered" evidence="1">
    <location>
        <begin position="65"/>
        <end position="86"/>
    </location>
</feature>
<gene>
    <name evidence="2" type="ORF">ZHAS_00018007</name>
</gene>
<feature type="region of interest" description="Disordered" evidence="1">
    <location>
        <begin position="15"/>
        <end position="38"/>
    </location>
</feature>
<name>A0A084WIC5_ANOSI</name>
<evidence type="ECO:0000256" key="1">
    <source>
        <dbReference type="SAM" id="MobiDB-lite"/>
    </source>
</evidence>
<evidence type="ECO:0000313" key="3">
    <source>
        <dbReference type="EnsemblMetazoa" id="ASIC018007-PA"/>
    </source>
</evidence>
<protein>
    <submittedName>
        <fullName evidence="2 3">Malic enzyme NAD binding domain protein</fullName>
    </submittedName>
</protein>
<reference evidence="2 4" key="1">
    <citation type="journal article" date="2014" name="BMC Genomics">
        <title>Genome sequence of Anopheles sinensis provides insight into genetics basis of mosquito competence for malaria parasites.</title>
        <authorList>
            <person name="Zhou D."/>
            <person name="Zhang D."/>
            <person name="Ding G."/>
            <person name="Shi L."/>
            <person name="Hou Q."/>
            <person name="Ye Y."/>
            <person name="Xu Y."/>
            <person name="Zhou H."/>
            <person name="Xiong C."/>
            <person name="Li S."/>
            <person name="Yu J."/>
            <person name="Hong S."/>
            <person name="Yu X."/>
            <person name="Zou P."/>
            <person name="Chen C."/>
            <person name="Chang X."/>
            <person name="Wang W."/>
            <person name="Lv Y."/>
            <person name="Sun Y."/>
            <person name="Ma L."/>
            <person name="Shen B."/>
            <person name="Zhu C."/>
        </authorList>
    </citation>
    <scope>NUCLEOTIDE SEQUENCE [LARGE SCALE GENOMIC DNA]</scope>
</reference>
<keyword evidence="4" id="KW-1185">Reference proteome</keyword>